<dbReference type="RefSeq" id="WP_418160834.1">
    <property type="nucleotide sequence ID" value="NZ_JBBLZC010000020.1"/>
</dbReference>
<keyword evidence="2" id="KW-1185">Reference proteome</keyword>
<accession>A0ABU8XVA2</accession>
<organism evidence="1 2">
    <name type="scientific">Benzoatithermus flavus</name>
    <dbReference type="NCBI Taxonomy" id="3108223"/>
    <lineage>
        <taxon>Bacteria</taxon>
        <taxon>Pseudomonadati</taxon>
        <taxon>Pseudomonadota</taxon>
        <taxon>Alphaproteobacteria</taxon>
        <taxon>Geminicoccales</taxon>
        <taxon>Geminicoccaceae</taxon>
        <taxon>Benzoatithermus</taxon>
    </lineage>
</organism>
<dbReference type="EMBL" id="JBBLZC010000020">
    <property type="protein sequence ID" value="MEK0084986.1"/>
    <property type="molecule type" value="Genomic_DNA"/>
</dbReference>
<gene>
    <name evidence="1" type="ORF">U1T56_17670</name>
</gene>
<sequence>MSFLDVDFFTVALQRMRHAVARQQVIARNVANADMPGARAYDIGSFDFARELERARTQHDGAVRQDPALLWCTRPGHMAAGDESGFAAGPAQESWDELPRGGDIALEQQMLAMTETKLQHDSALAYYRKAAELVRTATSTKI</sequence>
<evidence type="ECO:0000313" key="2">
    <source>
        <dbReference type="Proteomes" id="UP001375743"/>
    </source>
</evidence>
<protein>
    <recommendedName>
        <fullName evidence="3">Flagellar basal body rod protein FlgB</fullName>
    </recommendedName>
</protein>
<evidence type="ECO:0000313" key="1">
    <source>
        <dbReference type="EMBL" id="MEK0084986.1"/>
    </source>
</evidence>
<proteinExistence type="predicted"/>
<name>A0ABU8XVA2_9PROT</name>
<comment type="caution">
    <text evidence="1">The sequence shown here is derived from an EMBL/GenBank/DDBJ whole genome shotgun (WGS) entry which is preliminary data.</text>
</comment>
<evidence type="ECO:0008006" key="3">
    <source>
        <dbReference type="Google" id="ProtNLM"/>
    </source>
</evidence>
<dbReference type="Proteomes" id="UP001375743">
    <property type="component" value="Unassembled WGS sequence"/>
</dbReference>
<reference evidence="1 2" key="1">
    <citation type="submission" date="2024-01" db="EMBL/GenBank/DDBJ databases">
        <title>Multi-omics insights into the function and evolution of sodium benzoate biodegradation pathways in Benzoatithermus flavus gen. nov., sp. nov. from hot spring.</title>
        <authorList>
            <person name="Hu C.-J."/>
            <person name="Li W.-J."/>
        </authorList>
    </citation>
    <scope>NUCLEOTIDE SEQUENCE [LARGE SCALE GENOMIC DNA]</scope>
    <source>
        <strain evidence="1 2">SYSU G07066</strain>
    </source>
</reference>